<dbReference type="InterPro" id="IPR023885">
    <property type="entry name" value="4Fe4S-binding_SPASM_dom"/>
</dbReference>
<evidence type="ECO:0000256" key="1">
    <source>
        <dbReference type="ARBA" id="ARBA00001966"/>
    </source>
</evidence>
<dbReference type="NCBIfam" id="TIGR04133">
    <property type="entry name" value="rSAM_w_lipo"/>
    <property type="match status" value="1"/>
</dbReference>
<protein>
    <submittedName>
        <fullName evidence="8">Radical SAM enzyme, rSAM/lipoprotein system</fullName>
    </submittedName>
</protein>
<dbReference type="STRING" id="1297750.SAMN05444405_11353"/>
<dbReference type="PANTHER" id="PTHR11228:SF7">
    <property type="entry name" value="PQQA PEPTIDE CYCLASE"/>
    <property type="match status" value="1"/>
</dbReference>
<dbReference type="InterPro" id="IPR017200">
    <property type="entry name" value="PqqE-like"/>
</dbReference>
<evidence type="ECO:0000256" key="4">
    <source>
        <dbReference type="ARBA" id="ARBA00022723"/>
    </source>
</evidence>
<gene>
    <name evidence="8" type="ORF">SAMN05444405_11353</name>
</gene>
<dbReference type="RefSeq" id="WP_073402810.1">
    <property type="nucleotide sequence ID" value="NZ_FQTV01000013.1"/>
</dbReference>
<evidence type="ECO:0000313" key="9">
    <source>
        <dbReference type="Proteomes" id="UP000184509"/>
    </source>
</evidence>
<keyword evidence="9" id="KW-1185">Reference proteome</keyword>
<dbReference type="Proteomes" id="UP000184509">
    <property type="component" value="Unassembled WGS sequence"/>
</dbReference>
<keyword evidence="6" id="KW-0411">Iron-sulfur</keyword>
<dbReference type="InterPro" id="IPR050377">
    <property type="entry name" value="Radical_SAM_PqqE_MftC-like"/>
</dbReference>
<proteinExistence type="predicted"/>
<evidence type="ECO:0000256" key="6">
    <source>
        <dbReference type="ARBA" id="ARBA00023014"/>
    </source>
</evidence>
<evidence type="ECO:0000256" key="5">
    <source>
        <dbReference type="ARBA" id="ARBA00023004"/>
    </source>
</evidence>
<keyword evidence="5" id="KW-0408">Iron</keyword>
<keyword evidence="2" id="KW-0004">4Fe-4S</keyword>
<dbReference type="SFLD" id="SFLDS00029">
    <property type="entry name" value="Radical_SAM"/>
    <property type="match status" value="1"/>
</dbReference>
<keyword evidence="4" id="KW-0479">Metal-binding</keyword>
<evidence type="ECO:0000256" key="2">
    <source>
        <dbReference type="ARBA" id="ARBA00022485"/>
    </source>
</evidence>
<dbReference type="SFLD" id="SFLDG01067">
    <property type="entry name" value="SPASM/twitch_domain_containing"/>
    <property type="match status" value="1"/>
</dbReference>
<name>A0A1M5E9G2_9BACE</name>
<dbReference type="NCBIfam" id="TIGR04085">
    <property type="entry name" value="rSAM_more_4Fe4S"/>
    <property type="match status" value="1"/>
</dbReference>
<reference evidence="8 9" key="1">
    <citation type="submission" date="2016-11" db="EMBL/GenBank/DDBJ databases">
        <authorList>
            <person name="Jaros S."/>
            <person name="Januszkiewicz K."/>
            <person name="Wedrychowicz H."/>
        </authorList>
    </citation>
    <scope>NUCLEOTIDE SEQUENCE [LARGE SCALE GENOMIC DNA]</scope>
    <source>
        <strain evidence="8 9">DSM 26991</strain>
    </source>
</reference>
<dbReference type="GO" id="GO:0051539">
    <property type="term" value="F:4 iron, 4 sulfur cluster binding"/>
    <property type="evidence" value="ECO:0007669"/>
    <property type="project" value="UniProtKB-KW"/>
</dbReference>
<dbReference type="EMBL" id="FQTV01000013">
    <property type="protein sequence ID" value="SHF75691.1"/>
    <property type="molecule type" value="Genomic_DNA"/>
</dbReference>
<dbReference type="InterPro" id="IPR007197">
    <property type="entry name" value="rSAM"/>
</dbReference>
<dbReference type="InterPro" id="IPR058240">
    <property type="entry name" value="rSAM_sf"/>
</dbReference>
<dbReference type="CDD" id="cd01335">
    <property type="entry name" value="Radical_SAM"/>
    <property type="match status" value="1"/>
</dbReference>
<dbReference type="SUPFAM" id="SSF102114">
    <property type="entry name" value="Radical SAM enzymes"/>
    <property type="match status" value="1"/>
</dbReference>
<accession>A0A1M5E9G2</accession>
<sequence>MISEITLKKLLALEIARKIRHNKIKLHPLRQLFWECTLRCNLYCRHCGSDCKKTAYQKDMPLADFLAVIDSISPHVNPSEVCIIITGGEPLMRADIEECGLALYHKGFPWGIVTNGLYLSRKRLDSLLASGMHSITISLDGLEKEHNWMRGHPESFTRATEAIKMVASEKDLNWDVVTCINRKNYKDLEELKNYLISIGVRNWRIFTVFPVGRAAEDPELLLTNQEFTGLMEFIKMSRKEGKIKINYACEGFLGKYEGEVRDNFYSCGAGVSVASILIDGSISACPSIRSNFYQGNIYRDNFMEIWNNRFENFRNREWMKKDKCAKCNYFRYCEGNGMHLRNNEGKLLICHYNKLRD</sequence>
<dbReference type="SFLD" id="SFLDG01386">
    <property type="entry name" value="main_SPASM_domain-containing"/>
    <property type="match status" value="1"/>
</dbReference>
<keyword evidence="3" id="KW-0949">S-adenosyl-L-methionine</keyword>
<evidence type="ECO:0000259" key="7">
    <source>
        <dbReference type="PROSITE" id="PS51918"/>
    </source>
</evidence>
<dbReference type="InterPro" id="IPR013785">
    <property type="entry name" value="Aldolase_TIM"/>
</dbReference>
<dbReference type="Gene3D" id="3.20.20.70">
    <property type="entry name" value="Aldolase class I"/>
    <property type="match status" value="1"/>
</dbReference>
<dbReference type="InterPro" id="IPR026404">
    <property type="entry name" value="rSAM_w_lipo"/>
</dbReference>
<dbReference type="Pfam" id="PF04055">
    <property type="entry name" value="Radical_SAM"/>
    <property type="match status" value="1"/>
</dbReference>
<evidence type="ECO:0000313" key="8">
    <source>
        <dbReference type="EMBL" id="SHF75691.1"/>
    </source>
</evidence>
<keyword evidence="8" id="KW-0449">Lipoprotein</keyword>
<dbReference type="GO" id="GO:0003824">
    <property type="term" value="F:catalytic activity"/>
    <property type="evidence" value="ECO:0007669"/>
    <property type="project" value="InterPro"/>
</dbReference>
<dbReference type="PROSITE" id="PS51918">
    <property type="entry name" value="RADICAL_SAM"/>
    <property type="match status" value="1"/>
</dbReference>
<dbReference type="Pfam" id="PF13186">
    <property type="entry name" value="SPASM"/>
    <property type="match status" value="1"/>
</dbReference>
<dbReference type="AlphaFoldDB" id="A0A1M5E9G2"/>
<dbReference type="PIRSF" id="PIRSF037420">
    <property type="entry name" value="PQQ_syn_pqqE"/>
    <property type="match status" value="1"/>
</dbReference>
<dbReference type="PANTHER" id="PTHR11228">
    <property type="entry name" value="RADICAL SAM DOMAIN PROTEIN"/>
    <property type="match status" value="1"/>
</dbReference>
<feature type="domain" description="Radical SAM core" evidence="7">
    <location>
        <begin position="26"/>
        <end position="240"/>
    </location>
</feature>
<dbReference type="GO" id="GO:0046872">
    <property type="term" value="F:metal ion binding"/>
    <property type="evidence" value="ECO:0007669"/>
    <property type="project" value="UniProtKB-KW"/>
</dbReference>
<comment type="cofactor">
    <cofactor evidence="1">
        <name>[4Fe-4S] cluster</name>
        <dbReference type="ChEBI" id="CHEBI:49883"/>
    </cofactor>
</comment>
<evidence type="ECO:0000256" key="3">
    <source>
        <dbReference type="ARBA" id="ARBA00022691"/>
    </source>
</evidence>
<organism evidence="8 9">
    <name type="scientific">Bacteroides luti</name>
    <dbReference type="NCBI Taxonomy" id="1297750"/>
    <lineage>
        <taxon>Bacteria</taxon>
        <taxon>Pseudomonadati</taxon>
        <taxon>Bacteroidota</taxon>
        <taxon>Bacteroidia</taxon>
        <taxon>Bacteroidales</taxon>
        <taxon>Bacteroidaceae</taxon>
        <taxon>Bacteroides</taxon>
    </lineage>
</organism>
<dbReference type="OrthoDB" id="9763993at2"/>